<accession>A0A5N6MH39</accession>
<feature type="domain" description="HTH merR-type" evidence="6">
    <location>
        <begin position="1"/>
        <end position="71"/>
    </location>
</feature>
<dbReference type="PRINTS" id="PR00040">
    <property type="entry name" value="HTHMERR"/>
</dbReference>
<gene>
    <name evidence="7" type="ORF">GD627_09315</name>
</gene>
<dbReference type="SMART" id="SM00422">
    <property type="entry name" value="HTH_MERR"/>
    <property type="match status" value="1"/>
</dbReference>
<dbReference type="Proteomes" id="UP000326852">
    <property type="component" value="Unassembled WGS sequence"/>
</dbReference>
<dbReference type="Gene3D" id="1.10.490.50">
    <property type="entry name" value="Antibiotic binding domain of TipA-like multidrug resistance regulators"/>
    <property type="match status" value="1"/>
</dbReference>
<dbReference type="SUPFAM" id="SSF89082">
    <property type="entry name" value="Antibiotic binding domain of TipA-like multidrug resistance regulators"/>
    <property type="match status" value="1"/>
</dbReference>
<comment type="caution">
    <text evidence="7">The sequence shown here is derived from an EMBL/GenBank/DDBJ whole genome shotgun (WGS) entry which is preliminary data.</text>
</comment>
<evidence type="ECO:0000259" key="6">
    <source>
        <dbReference type="PROSITE" id="PS50937"/>
    </source>
</evidence>
<dbReference type="InterPro" id="IPR036244">
    <property type="entry name" value="TipA-like_antibiotic-bd"/>
</dbReference>
<dbReference type="Pfam" id="PF07739">
    <property type="entry name" value="TipAS"/>
    <property type="match status" value="1"/>
</dbReference>
<evidence type="ECO:0000256" key="4">
    <source>
        <dbReference type="ARBA" id="ARBA00023163"/>
    </source>
</evidence>
<dbReference type="InterPro" id="IPR009061">
    <property type="entry name" value="DNA-bd_dom_put_sf"/>
</dbReference>
<dbReference type="PANTHER" id="PTHR30204">
    <property type="entry name" value="REDOX-CYCLING DRUG-SENSING TRANSCRIPTIONAL ACTIVATOR SOXR"/>
    <property type="match status" value="1"/>
</dbReference>
<dbReference type="PANTHER" id="PTHR30204:SF69">
    <property type="entry name" value="MERR-FAMILY TRANSCRIPTIONAL REGULATOR"/>
    <property type="match status" value="1"/>
</dbReference>
<protein>
    <submittedName>
        <fullName evidence="7">MerR family transcriptional regulator</fullName>
    </submittedName>
</protein>
<dbReference type="InterPro" id="IPR012925">
    <property type="entry name" value="TipAS_dom"/>
</dbReference>
<dbReference type="RefSeq" id="WP_152272268.1">
    <property type="nucleotide sequence ID" value="NZ_VTFX01000004.1"/>
</dbReference>
<keyword evidence="8" id="KW-1185">Reference proteome</keyword>
<name>A0A5N6MH39_9MICC</name>
<dbReference type="InterPro" id="IPR000551">
    <property type="entry name" value="MerR-type_HTH_dom"/>
</dbReference>
<evidence type="ECO:0000256" key="5">
    <source>
        <dbReference type="SAM" id="Coils"/>
    </source>
</evidence>
<proteinExistence type="predicted"/>
<feature type="coiled-coil region" evidence="5">
    <location>
        <begin position="69"/>
        <end position="103"/>
    </location>
</feature>
<keyword evidence="2" id="KW-0805">Transcription regulation</keyword>
<organism evidence="7 8">
    <name type="scientific">Arthrobacter yangruifuii</name>
    <dbReference type="NCBI Taxonomy" id="2606616"/>
    <lineage>
        <taxon>Bacteria</taxon>
        <taxon>Bacillati</taxon>
        <taxon>Actinomycetota</taxon>
        <taxon>Actinomycetes</taxon>
        <taxon>Micrococcales</taxon>
        <taxon>Micrococcaceae</taxon>
        <taxon>Arthrobacter</taxon>
    </lineage>
</organism>
<keyword evidence="5" id="KW-0175">Coiled coil</keyword>
<dbReference type="Pfam" id="PF13411">
    <property type="entry name" value="MerR_1"/>
    <property type="match status" value="1"/>
</dbReference>
<dbReference type="CDD" id="cd01106">
    <property type="entry name" value="HTH_TipAL-Mta"/>
    <property type="match status" value="1"/>
</dbReference>
<dbReference type="InterPro" id="IPR047057">
    <property type="entry name" value="MerR_fam"/>
</dbReference>
<dbReference type="EMBL" id="VTFX01000004">
    <property type="protein sequence ID" value="KAD3633034.1"/>
    <property type="molecule type" value="Genomic_DNA"/>
</dbReference>
<evidence type="ECO:0000256" key="1">
    <source>
        <dbReference type="ARBA" id="ARBA00022491"/>
    </source>
</evidence>
<dbReference type="SUPFAM" id="SSF46955">
    <property type="entry name" value="Putative DNA-binding domain"/>
    <property type="match status" value="1"/>
</dbReference>
<dbReference type="GO" id="GO:0003677">
    <property type="term" value="F:DNA binding"/>
    <property type="evidence" value="ECO:0007669"/>
    <property type="project" value="UniProtKB-KW"/>
</dbReference>
<evidence type="ECO:0000256" key="2">
    <source>
        <dbReference type="ARBA" id="ARBA00023015"/>
    </source>
</evidence>
<dbReference type="PROSITE" id="PS50937">
    <property type="entry name" value="HTH_MERR_2"/>
    <property type="match status" value="1"/>
</dbReference>
<dbReference type="GO" id="GO:0003700">
    <property type="term" value="F:DNA-binding transcription factor activity"/>
    <property type="evidence" value="ECO:0007669"/>
    <property type="project" value="InterPro"/>
</dbReference>
<sequence length="250" mass="27616">MDLSIQEVAKLSGTTSRTLRHYDSIGLLPPTRIGSNGYRRYGPEALVRLQRILLLRDLGLALPQIGKILAGEQDDAAALARHLVQLQAEQDRLQAQITAVRATLAALKTGEGIMAEKMFEGFDHTQYREEVEERWGREASAASDSWWSDLDEAQKRGFTAEHAALQDAWDAVQRSGLDAASAEAQELARRHAQWIAAGTGKRQPDPQMLAGLADMYAADERFAAHYTREFSGGAEFVRDALQHYARSLAG</sequence>
<dbReference type="AlphaFoldDB" id="A0A5N6MH39"/>
<keyword evidence="3" id="KW-0238">DNA-binding</keyword>
<reference evidence="7 8" key="1">
    <citation type="submission" date="2019-08" db="EMBL/GenBank/DDBJ databases">
        <title>Arthrobacter sp. nov., isolated from plateau pika and Tibetan wild ass.</title>
        <authorList>
            <person name="Ge Y."/>
        </authorList>
    </citation>
    <scope>NUCLEOTIDE SEQUENCE [LARGE SCALE GENOMIC DNA]</scope>
    <source>
        <strain evidence="7 8">785</strain>
    </source>
</reference>
<dbReference type="Gene3D" id="1.10.1660.10">
    <property type="match status" value="1"/>
</dbReference>
<evidence type="ECO:0000313" key="8">
    <source>
        <dbReference type="Proteomes" id="UP000326852"/>
    </source>
</evidence>
<keyword evidence="1" id="KW-0678">Repressor</keyword>
<evidence type="ECO:0000256" key="3">
    <source>
        <dbReference type="ARBA" id="ARBA00023125"/>
    </source>
</evidence>
<keyword evidence="4" id="KW-0804">Transcription</keyword>
<evidence type="ECO:0000313" key="7">
    <source>
        <dbReference type="EMBL" id="KAD3633034.1"/>
    </source>
</evidence>